<evidence type="ECO:0000313" key="1">
    <source>
        <dbReference type="EMBL" id="EIY85719.1"/>
    </source>
</evidence>
<dbReference type="EMBL" id="AGXE01000015">
    <property type="protein sequence ID" value="EIY85719.1"/>
    <property type="molecule type" value="Genomic_DNA"/>
</dbReference>
<proteinExistence type="predicted"/>
<name>I9JG53_9BACE</name>
<protein>
    <submittedName>
        <fullName evidence="1">RHS repeat-associated core domain-containing protein</fullName>
    </submittedName>
</protein>
<reference evidence="1 2" key="1">
    <citation type="submission" date="2012-02" db="EMBL/GenBank/DDBJ databases">
        <title>The Genome Sequence of Bacteroides xylanisolvens CL03T12C04.</title>
        <authorList>
            <consortium name="The Broad Institute Genome Sequencing Platform"/>
            <person name="Earl A."/>
            <person name="Ward D."/>
            <person name="Feldgarden M."/>
            <person name="Gevers D."/>
            <person name="Zitomersky N.L."/>
            <person name="Coyne M.J."/>
            <person name="Comstock L.E."/>
            <person name="Young S.K."/>
            <person name="Zeng Q."/>
            <person name="Gargeya S."/>
            <person name="Fitzgerald M."/>
            <person name="Haas B."/>
            <person name="Abouelleil A."/>
            <person name="Alvarado L."/>
            <person name="Arachchi H.M."/>
            <person name="Berlin A."/>
            <person name="Chapman S.B."/>
            <person name="Gearin G."/>
            <person name="Goldberg J."/>
            <person name="Griggs A."/>
            <person name="Gujja S."/>
            <person name="Hansen M."/>
            <person name="Heiman D."/>
            <person name="Howarth C."/>
            <person name="Larimer J."/>
            <person name="Lui A."/>
            <person name="MacDonald P.J.P."/>
            <person name="McCowen C."/>
            <person name="Montmayeur A."/>
            <person name="Murphy C."/>
            <person name="Neiman D."/>
            <person name="Pearson M."/>
            <person name="Priest M."/>
            <person name="Roberts A."/>
            <person name="Saif S."/>
            <person name="Shea T."/>
            <person name="Sisk P."/>
            <person name="Stolte C."/>
            <person name="Sykes S."/>
            <person name="Wortman J."/>
            <person name="Nusbaum C."/>
            <person name="Birren B."/>
        </authorList>
    </citation>
    <scope>NUCLEOTIDE SEQUENCE [LARGE SCALE GENOMIC DNA]</scope>
    <source>
        <strain evidence="1 2">CL03T12C04</strain>
    </source>
</reference>
<dbReference type="Proteomes" id="UP000003566">
    <property type="component" value="Unassembled WGS sequence"/>
</dbReference>
<organism evidence="1 2">
    <name type="scientific">Bacteroides xylanisolvens CL03T12C04</name>
    <dbReference type="NCBI Taxonomy" id="997892"/>
    <lineage>
        <taxon>Bacteria</taxon>
        <taxon>Pseudomonadati</taxon>
        <taxon>Bacteroidota</taxon>
        <taxon>Bacteroidia</taxon>
        <taxon>Bacteroidales</taxon>
        <taxon>Bacteroidaceae</taxon>
        <taxon>Bacteroides</taxon>
    </lineage>
</organism>
<dbReference type="RefSeq" id="WP_008023713.1">
    <property type="nucleotide sequence ID" value="NZ_JAGHEF010000003.1"/>
</dbReference>
<gene>
    <name evidence="1" type="ORF">HMPREF1074_02636</name>
</gene>
<comment type="caution">
    <text evidence="1">The sequence shown here is derived from an EMBL/GenBank/DDBJ whole genome shotgun (WGS) entry which is preliminary data.</text>
</comment>
<dbReference type="HOGENOM" id="CLU_004466_0_1_10"/>
<dbReference type="AlphaFoldDB" id="I9JG53"/>
<dbReference type="InterPro" id="IPR022385">
    <property type="entry name" value="Rhs_assc_core"/>
</dbReference>
<evidence type="ECO:0000313" key="2">
    <source>
        <dbReference type="Proteomes" id="UP000003566"/>
    </source>
</evidence>
<accession>I9JG53</accession>
<dbReference type="PATRIC" id="fig|997892.3.peg.2705"/>
<dbReference type="InterPro" id="IPR050708">
    <property type="entry name" value="T6SS_VgrG/RHS"/>
</dbReference>
<sequence>MAQPVGDGGKSGRVLLTRQMNGGEAHDTYTVYDNYGNVRFVLPPLAADSLTAVQSYAESHPVLQKYAYIYHYDKYNRCIYKKLPGCDPVYTIYDAADRPVFTQDGEQRERNEWSFSIPDGFGRVVLSGICKNQPAYGAESTPLDTVVVKAVWANEENPLKGYRLEGITLSSPTVLSVSYYDSYDFLGKNGIPDDATTAYSETAGYGKRYGDDCKGQQTGSLTALFTDREYTGFIYSALYYDDRYRVIQRKGNNGQHGTESVYTAYNFEGSPTKEKHVHIVPGQASVTEVHTYTYDLANRLLKSVYQLNDKDSITLVDNIYDEVGRLFVDRRNGVPELRTNYSYNLRSWLKGVSSPLFSQTLNYQETINDISPCYNGNISSLFWRTAQNNASNALISSPEKGYGFTYDGLSRLKDAVYGEGASLNQNRNRFNEQITGYDKMGNILGLLRYGQTGTDSYGLIDNLNLTYNGNQLESVYDNATNCVFGNGMEFKDNADEAVEYEYDKNGNLTKDLNKNISGIQYNILNLPSHISFADGSSIEYEYAADGSKVRTTHTINNNVTSTVYCGNAIYENGSLKMLLNEVGYYSFQDNKFHFYIKDHQGNIRIVADEAGKVDEVNDYYPLGGLMSNVCNNVQPYKYNGKELDRKGGLNWYDYGARHYDAMIGRWHVVDSMAEKYYGWSPYTYCLANPIKYVDIIGAFTSPYYTEDGQFLGVDENGFTGNIYITDEEVFEKYSKNGIANSKDIQKDMNTILMKDKLLTSAAESHIYTDILKKSTDAKLDVSQLYNGEVSIVEDVVKRKDEVVGVGYNNPEGHRNAPKYSQSYVDGKIRVTVAQGSNQHDLYTVESVQNYLGVHEYYGHGINNWSQKDTHWKCYNAQMNHPTFSKLPKDQQYEIKTRKYHYYINRNR</sequence>
<dbReference type="PANTHER" id="PTHR32305:SF15">
    <property type="entry name" value="PROTEIN RHSA-RELATED"/>
    <property type="match status" value="1"/>
</dbReference>
<dbReference type="NCBIfam" id="TIGR03696">
    <property type="entry name" value="Rhs_assc_core"/>
    <property type="match status" value="1"/>
</dbReference>
<dbReference type="PANTHER" id="PTHR32305">
    <property type="match status" value="1"/>
</dbReference>
<dbReference type="Gene3D" id="2.180.10.10">
    <property type="entry name" value="RHS repeat-associated core"/>
    <property type="match status" value="1"/>
</dbReference>